<dbReference type="InParanoid" id="A0A0D2J3U4"/>
<organism evidence="1 2">
    <name type="scientific">Dethiosulfatarculus sandiegensis</name>
    <dbReference type="NCBI Taxonomy" id="1429043"/>
    <lineage>
        <taxon>Bacteria</taxon>
        <taxon>Pseudomonadati</taxon>
        <taxon>Thermodesulfobacteriota</taxon>
        <taxon>Desulfarculia</taxon>
        <taxon>Desulfarculales</taxon>
        <taxon>Desulfarculaceae</taxon>
        <taxon>Dethiosulfatarculus</taxon>
    </lineage>
</organism>
<gene>
    <name evidence="1" type="ORF">X474_17340</name>
</gene>
<protein>
    <submittedName>
        <fullName evidence="1">Uncharacterized protein</fullName>
    </submittedName>
</protein>
<evidence type="ECO:0000313" key="2">
    <source>
        <dbReference type="Proteomes" id="UP000032233"/>
    </source>
</evidence>
<name>A0A0D2J3U4_9BACT</name>
<sequence length="64" mass="7625">MYFLLLEEIKRCFFSFVVFSDSFFRNDKFLKMRRGIFEKMFGVAVGLIFKKAVFHGLGGRFKLN</sequence>
<keyword evidence="2" id="KW-1185">Reference proteome</keyword>
<accession>A0A0D2J3U4</accession>
<comment type="caution">
    <text evidence="1">The sequence shown here is derived from an EMBL/GenBank/DDBJ whole genome shotgun (WGS) entry which is preliminary data.</text>
</comment>
<evidence type="ECO:0000313" key="1">
    <source>
        <dbReference type="EMBL" id="KIX12849.1"/>
    </source>
</evidence>
<dbReference type="EMBL" id="AZAC01000023">
    <property type="protein sequence ID" value="KIX12849.1"/>
    <property type="molecule type" value="Genomic_DNA"/>
</dbReference>
<dbReference type="AlphaFoldDB" id="A0A0D2J3U4"/>
<reference evidence="1 2" key="1">
    <citation type="submission" date="2013-11" db="EMBL/GenBank/DDBJ databases">
        <title>Metagenomic analysis of a methanogenic consortium involved in long chain n-alkane degradation.</title>
        <authorList>
            <person name="Davidova I.A."/>
            <person name="Callaghan A.V."/>
            <person name="Wawrik B."/>
            <person name="Pruitt S."/>
            <person name="Marks C."/>
            <person name="Duncan K.E."/>
            <person name="Suflita J.M."/>
        </authorList>
    </citation>
    <scope>NUCLEOTIDE SEQUENCE [LARGE SCALE GENOMIC DNA]</scope>
    <source>
        <strain evidence="1 2">SPR</strain>
    </source>
</reference>
<proteinExistence type="predicted"/>
<dbReference type="Proteomes" id="UP000032233">
    <property type="component" value="Unassembled WGS sequence"/>
</dbReference>